<dbReference type="OrthoDB" id="10029326at2759"/>
<dbReference type="EMBL" id="KQ085904">
    <property type="protein sequence ID" value="KLO17505.1"/>
    <property type="molecule type" value="Genomic_DNA"/>
</dbReference>
<evidence type="ECO:0000256" key="4">
    <source>
        <dbReference type="ARBA" id="ARBA00022692"/>
    </source>
</evidence>
<evidence type="ECO:0000256" key="6">
    <source>
        <dbReference type="ARBA" id="ARBA00022824"/>
    </source>
</evidence>
<evidence type="ECO:0000256" key="1">
    <source>
        <dbReference type="ARBA" id="ARBA00004115"/>
    </source>
</evidence>
<keyword evidence="13" id="KW-1185">Reference proteome</keyword>
<protein>
    <recommendedName>
        <fullName evidence="3">Protein BIG1</fullName>
    </recommendedName>
</protein>
<feature type="signal peptide" evidence="11">
    <location>
        <begin position="1"/>
        <end position="16"/>
    </location>
</feature>
<evidence type="ECO:0000256" key="7">
    <source>
        <dbReference type="ARBA" id="ARBA00022989"/>
    </source>
</evidence>
<dbReference type="GO" id="GO:0006078">
    <property type="term" value="P:(1-&gt;6)-beta-D-glucan biosynthetic process"/>
    <property type="evidence" value="ECO:0007669"/>
    <property type="project" value="TreeGrafter"/>
</dbReference>
<keyword evidence="4 10" id="KW-0812">Transmembrane</keyword>
<evidence type="ECO:0000313" key="12">
    <source>
        <dbReference type="EMBL" id="KLO17505.1"/>
    </source>
</evidence>
<sequence length="276" mass="29718">MLRLAACLFALPLANAFRDSSPLVAWSPQGSSRSNLVIPEGIDNSLTQLLQDDALCSFESVVVIDQPGVRGSDLRSLHASSVLSNNVKDSPFSYQVQYTRSLLNNEMATAVEDLASRCGAQLIQFEPQHNVFPTLAESSKHIIYAQLASIPDGLAWERKQVLAEQEESLSTLISSVSTMSPNSLFVFTGSVPFMASELKKRQLDSTPFGFAPSNSTTTGGILARYQLLTPGLILTLAVAFFVALPIVFVGISALSQIQSPVAKVDVKGPSLDKKTQ</sequence>
<comment type="subcellular location">
    <subcellularLocation>
        <location evidence="1">Endoplasmic reticulum membrane</location>
        <topology evidence="1">Single-pass type I membrane protein</topology>
    </subcellularLocation>
</comment>
<evidence type="ECO:0000313" key="13">
    <source>
        <dbReference type="Proteomes" id="UP000053477"/>
    </source>
</evidence>
<evidence type="ECO:0000256" key="3">
    <source>
        <dbReference type="ARBA" id="ARBA00022089"/>
    </source>
</evidence>
<evidence type="ECO:0000256" key="5">
    <source>
        <dbReference type="ARBA" id="ARBA00022729"/>
    </source>
</evidence>
<dbReference type="GO" id="GO:0009272">
    <property type="term" value="P:fungal-type cell wall biogenesis"/>
    <property type="evidence" value="ECO:0007669"/>
    <property type="project" value="TreeGrafter"/>
</dbReference>
<dbReference type="PANTHER" id="PTHR28285">
    <property type="entry name" value="PROTEIN BIG1"/>
    <property type="match status" value="1"/>
</dbReference>
<keyword evidence="5 11" id="KW-0732">Signal</keyword>
<feature type="transmembrane region" description="Helical" evidence="10">
    <location>
        <begin position="232"/>
        <end position="254"/>
    </location>
</feature>
<dbReference type="GO" id="GO:0005789">
    <property type="term" value="C:endoplasmic reticulum membrane"/>
    <property type="evidence" value="ECO:0007669"/>
    <property type="project" value="UniProtKB-SubCell"/>
</dbReference>
<dbReference type="AlphaFoldDB" id="A0A0H2RZJ4"/>
<keyword evidence="6" id="KW-0256">Endoplasmic reticulum</keyword>
<dbReference type="Proteomes" id="UP000053477">
    <property type="component" value="Unassembled WGS sequence"/>
</dbReference>
<evidence type="ECO:0000256" key="2">
    <source>
        <dbReference type="ARBA" id="ARBA00008203"/>
    </source>
</evidence>
<reference evidence="12 13" key="1">
    <citation type="submission" date="2015-04" db="EMBL/GenBank/DDBJ databases">
        <title>Complete genome sequence of Schizopora paradoxa KUC8140, a cosmopolitan wood degrader in East Asia.</title>
        <authorList>
            <consortium name="DOE Joint Genome Institute"/>
            <person name="Min B."/>
            <person name="Park H."/>
            <person name="Jang Y."/>
            <person name="Kim J.-J."/>
            <person name="Kim K.H."/>
            <person name="Pangilinan J."/>
            <person name="Lipzen A."/>
            <person name="Riley R."/>
            <person name="Grigoriev I.V."/>
            <person name="Spatafora J.W."/>
            <person name="Choi I.-G."/>
        </authorList>
    </citation>
    <scope>NUCLEOTIDE SEQUENCE [LARGE SCALE GENOMIC DNA]</scope>
    <source>
        <strain evidence="12 13">KUC8140</strain>
    </source>
</reference>
<dbReference type="InParanoid" id="A0A0H2RZJ4"/>
<keyword evidence="9" id="KW-0961">Cell wall biogenesis/degradation</keyword>
<gene>
    <name evidence="12" type="ORF">SCHPADRAFT_164240</name>
</gene>
<accession>A0A0H2RZJ4</accession>
<evidence type="ECO:0000256" key="10">
    <source>
        <dbReference type="SAM" id="Phobius"/>
    </source>
</evidence>
<proteinExistence type="inferred from homology"/>
<keyword evidence="8 10" id="KW-0472">Membrane</keyword>
<evidence type="ECO:0000256" key="9">
    <source>
        <dbReference type="ARBA" id="ARBA00023316"/>
    </source>
</evidence>
<dbReference type="GO" id="GO:0071555">
    <property type="term" value="P:cell wall organization"/>
    <property type="evidence" value="ECO:0007669"/>
    <property type="project" value="UniProtKB-KW"/>
</dbReference>
<name>A0A0H2RZJ4_9AGAM</name>
<evidence type="ECO:0000256" key="11">
    <source>
        <dbReference type="SAM" id="SignalP"/>
    </source>
</evidence>
<organism evidence="12 13">
    <name type="scientific">Schizopora paradoxa</name>
    <dbReference type="NCBI Taxonomy" id="27342"/>
    <lineage>
        <taxon>Eukaryota</taxon>
        <taxon>Fungi</taxon>
        <taxon>Dikarya</taxon>
        <taxon>Basidiomycota</taxon>
        <taxon>Agaricomycotina</taxon>
        <taxon>Agaricomycetes</taxon>
        <taxon>Hymenochaetales</taxon>
        <taxon>Schizoporaceae</taxon>
        <taxon>Schizopora</taxon>
    </lineage>
</organism>
<dbReference type="PANTHER" id="PTHR28285:SF1">
    <property type="entry name" value="PROTEIN BIG1"/>
    <property type="match status" value="1"/>
</dbReference>
<dbReference type="InterPro" id="IPR037654">
    <property type="entry name" value="Big1"/>
</dbReference>
<feature type="chain" id="PRO_5005201904" description="Protein BIG1" evidence="11">
    <location>
        <begin position="17"/>
        <end position="276"/>
    </location>
</feature>
<evidence type="ECO:0000256" key="8">
    <source>
        <dbReference type="ARBA" id="ARBA00023136"/>
    </source>
</evidence>
<keyword evidence="7 10" id="KW-1133">Transmembrane helix</keyword>
<comment type="similarity">
    <text evidence="2">Belongs to the BIG1 family.</text>
</comment>